<feature type="region of interest" description="Disordered" evidence="1">
    <location>
        <begin position="224"/>
        <end position="244"/>
    </location>
</feature>
<evidence type="ECO:0000256" key="2">
    <source>
        <dbReference type="SAM" id="SignalP"/>
    </source>
</evidence>
<organism evidence="3 4">
    <name type="scientific">Aeoliella mucimassa</name>
    <dbReference type="NCBI Taxonomy" id="2527972"/>
    <lineage>
        <taxon>Bacteria</taxon>
        <taxon>Pseudomonadati</taxon>
        <taxon>Planctomycetota</taxon>
        <taxon>Planctomycetia</taxon>
        <taxon>Pirellulales</taxon>
        <taxon>Lacipirellulaceae</taxon>
        <taxon>Aeoliella</taxon>
    </lineage>
</organism>
<dbReference type="AlphaFoldDB" id="A0A518ATX1"/>
<feature type="chain" id="PRO_5021910607" description="Methane oxygenase PmoA" evidence="2">
    <location>
        <begin position="31"/>
        <end position="335"/>
    </location>
</feature>
<dbReference type="RefSeq" id="WP_145249741.1">
    <property type="nucleotide sequence ID" value="NZ_CP036278.1"/>
</dbReference>
<dbReference type="EMBL" id="CP036278">
    <property type="protein sequence ID" value="QDU58145.1"/>
    <property type="molecule type" value="Genomic_DNA"/>
</dbReference>
<dbReference type="KEGG" id="amuc:Pan181_43720"/>
<name>A0A518ATX1_9BACT</name>
<reference evidence="3 4" key="1">
    <citation type="submission" date="2019-02" db="EMBL/GenBank/DDBJ databases">
        <title>Deep-cultivation of Planctomycetes and their phenomic and genomic characterization uncovers novel biology.</title>
        <authorList>
            <person name="Wiegand S."/>
            <person name="Jogler M."/>
            <person name="Boedeker C."/>
            <person name="Pinto D."/>
            <person name="Vollmers J."/>
            <person name="Rivas-Marin E."/>
            <person name="Kohn T."/>
            <person name="Peeters S.H."/>
            <person name="Heuer A."/>
            <person name="Rast P."/>
            <person name="Oberbeckmann S."/>
            <person name="Bunk B."/>
            <person name="Jeske O."/>
            <person name="Meyerdierks A."/>
            <person name="Storesund J.E."/>
            <person name="Kallscheuer N."/>
            <person name="Luecker S."/>
            <person name="Lage O.M."/>
            <person name="Pohl T."/>
            <person name="Merkel B.J."/>
            <person name="Hornburger P."/>
            <person name="Mueller R.-W."/>
            <person name="Bruemmer F."/>
            <person name="Labrenz M."/>
            <person name="Spormann A.M."/>
            <person name="Op den Camp H."/>
            <person name="Overmann J."/>
            <person name="Amann R."/>
            <person name="Jetten M.S.M."/>
            <person name="Mascher T."/>
            <person name="Medema M.H."/>
            <person name="Devos D.P."/>
            <person name="Kaster A.-K."/>
            <person name="Ovreas L."/>
            <person name="Rohde M."/>
            <person name="Galperin M.Y."/>
            <person name="Jogler C."/>
        </authorList>
    </citation>
    <scope>NUCLEOTIDE SEQUENCE [LARGE SCALE GENOMIC DNA]</scope>
    <source>
        <strain evidence="3 4">Pan181</strain>
    </source>
</reference>
<proteinExistence type="predicted"/>
<dbReference type="Proteomes" id="UP000315750">
    <property type="component" value="Chromosome"/>
</dbReference>
<evidence type="ECO:0000313" key="3">
    <source>
        <dbReference type="EMBL" id="QDU58145.1"/>
    </source>
</evidence>
<evidence type="ECO:0000313" key="4">
    <source>
        <dbReference type="Proteomes" id="UP000315750"/>
    </source>
</evidence>
<feature type="signal peptide" evidence="2">
    <location>
        <begin position="1"/>
        <end position="30"/>
    </location>
</feature>
<accession>A0A518ATX1</accession>
<keyword evidence="4" id="KW-1185">Reference proteome</keyword>
<dbReference type="InterPro" id="IPR029475">
    <property type="entry name" value="DUF6807"/>
</dbReference>
<dbReference type="Pfam" id="PF14100">
    <property type="entry name" value="DUF6807"/>
    <property type="match status" value="1"/>
</dbReference>
<keyword evidence="2" id="KW-0732">Signal</keyword>
<dbReference type="OrthoDB" id="253611at2"/>
<protein>
    <recommendedName>
        <fullName evidence="5">Methane oxygenase PmoA</fullName>
    </recommendedName>
</protein>
<gene>
    <name evidence="3" type="ORF">Pan181_43720</name>
</gene>
<sequence precursor="true">MNITTPFRSSALAALSLALLATLIPTAAQAGDSAYTWADNEEKHECELTLNGSPLVRYMYAPIDESNGERRAETYKPYLHVFSPDGSKIITKGPGGLFPHHRGIFYGFNRITYGDGKKCDTWHCHGKAFTEHERFSMMESYPTSGAIESVVYWHGQEGEVFATEERTMQVGQVDGMTQIDFVSTLTPAKNIDKIHLDGDPQHAGVQFRASQKVPDETAKQTYYLRPDGKGKEGETRNWDQNKPDSDESKLCIDLPWHAVCFVLDGERYTVVRCNHPENPKPARYSERDYARFGSYFATDVTPEKPLTVKYRFVVKQGELTVDECKAICDGFVAAE</sequence>
<evidence type="ECO:0008006" key="5">
    <source>
        <dbReference type="Google" id="ProtNLM"/>
    </source>
</evidence>
<evidence type="ECO:0000256" key="1">
    <source>
        <dbReference type="SAM" id="MobiDB-lite"/>
    </source>
</evidence>
<feature type="compositionally biased region" description="Basic and acidic residues" evidence="1">
    <location>
        <begin position="226"/>
        <end position="244"/>
    </location>
</feature>